<dbReference type="GO" id="GO:0005886">
    <property type="term" value="C:plasma membrane"/>
    <property type="evidence" value="ECO:0007669"/>
    <property type="project" value="UniProtKB-SubCell"/>
</dbReference>
<evidence type="ECO:0000256" key="3">
    <source>
        <dbReference type="ARBA" id="ARBA00022692"/>
    </source>
</evidence>
<dbReference type="InterPro" id="IPR023845">
    <property type="entry name" value="DUF3817_TM"/>
</dbReference>
<dbReference type="EMBL" id="CAFBLN010000045">
    <property type="protein sequence ID" value="CAB4874739.1"/>
    <property type="molecule type" value="Genomic_DNA"/>
</dbReference>
<evidence type="ECO:0000256" key="6">
    <source>
        <dbReference type="SAM" id="Phobius"/>
    </source>
</evidence>
<name>A0A6J7E2J3_9ZZZZ</name>
<proteinExistence type="predicted"/>
<organism evidence="8">
    <name type="scientific">freshwater metagenome</name>
    <dbReference type="NCBI Taxonomy" id="449393"/>
    <lineage>
        <taxon>unclassified sequences</taxon>
        <taxon>metagenomes</taxon>
        <taxon>ecological metagenomes</taxon>
    </lineage>
</organism>
<evidence type="ECO:0000256" key="1">
    <source>
        <dbReference type="ARBA" id="ARBA00004651"/>
    </source>
</evidence>
<gene>
    <name evidence="8" type="ORF">UFOPK3381_01013</name>
</gene>
<reference evidence="8" key="1">
    <citation type="submission" date="2020-05" db="EMBL/GenBank/DDBJ databases">
        <authorList>
            <person name="Chiriac C."/>
            <person name="Salcher M."/>
            <person name="Ghai R."/>
            <person name="Kavagutti S V."/>
        </authorList>
    </citation>
    <scope>NUCLEOTIDE SEQUENCE</scope>
</reference>
<dbReference type="NCBIfam" id="TIGR03954">
    <property type="entry name" value="integ_memb_HG"/>
    <property type="match status" value="1"/>
</dbReference>
<evidence type="ECO:0000256" key="5">
    <source>
        <dbReference type="ARBA" id="ARBA00023136"/>
    </source>
</evidence>
<feature type="transmembrane region" description="Helical" evidence="6">
    <location>
        <begin position="7"/>
        <end position="29"/>
    </location>
</feature>
<keyword evidence="5 6" id="KW-0472">Membrane</keyword>
<evidence type="ECO:0000313" key="8">
    <source>
        <dbReference type="EMBL" id="CAB4874739.1"/>
    </source>
</evidence>
<feature type="transmembrane region" description="Helical" evidence="6">
    <location>
        <begin position="41"/>
        <end position="66"/>
    </location>
</feature>
<sequence>MEKALRFYKVMAYITGSTLLLLMFFVLLHSVNKSLWESMSIFRSVIGIGHGLVLYPIYMAACFNLILKARIKFVYFILMLLAGFVPFLAFVMERYTEKNLVPRR</sequence>
<feature type="domain" description="DUF3817" evidence="7">
    <location>
        <begin position="5"/>
        <end position="97"/>
    </location>
</feature>
<evidence type="ECO:0000256" key="2">
    <source>
        <dbReference type="ARBA" id="ARBA00022475"/>
    </source>
</evidence>
<feature type="transmembrane region" description="Helical" evidence="6">
    <location>
        <begin position="73"/>
        <end position="92"/>
    </location>
</feature>
<dbReference type="Pfam" id="PF12823">
    <property type="entry name" value="DUF3817"/>
    <property type="match status" value="1"/>
</dbReference>
<evidence type="ECO:0000256" key="4">
    <source>
        <dbReference type="ARBA" id="ARBA00022989"/>
    </source>
</evidence>
<accession>A0A6J7E2J3</accession>
<keyword evidence="2" id="KW-1003">Cell membrane</keyword>
<keyword evidence="4 6" id="KW-1133">Transmembrane helix</keyword>
<comment type="subcellular location">
    <subcellularLocation>
        <location evidence="1">Cell membrane</location>
        <topology evidence="1">Multi-pass membrane protein</topology>
    </subcellularLocation>
</comment>
<protein>
    <submittedName>
        <fullName evidence="8">Unannotated protein</fullName>
    </submittedName>
</protein>
<keyword evidence="3 6" id="KW-0812">Transmembrane</keyword>
<dbReference type="AlphaFoldDB" id="A0A6J7E2J3"/>
<evidence type="ECO:0000259" key="7">
    <source>
        <dbReference type="Pfam" id="PF12823"/>
    </source>
</evidence>